<organism evidence="2 3">
    <name type="scientific">Leuconostoc inhae</name>
    <dbReference type="NCBI Taxonomy" id="178001"/>
    <lineage>
        <taxon>Bacteria</taxon>
        <taxon>Bacillati</taxon>
        <taxon>Bacillota</taxon>
        <taxon>Bacilli</taxon>
        <taxon>Lactobacillales</taxon>
        <taxon>Lactobacillaceae</taxon>
        <taxon>Leuconostoc</taxon>
    </lineage>
</organism>
<sequence>MLCPHVKWLRIQKFINEPMDVWISASVSIDTMLDAIAHSISQKK</sequence>
<name>A0AAN2QWW6_9LACO</name>
<proteinExistence type="predicted"/>
<comment type="caution">
    <text evidence="2">The sequence shown here is derived from an EMBL/GenBank/DDBJ whole genome shotgun (WGS) entry which is preliminary data.</text>
</comment>
<dbReference type="EMBL" id="FBTB01000005">
    <property type="protein sequence ID" value="CUW05182.1"/>
    <property type="molecule type" value="Genomic_DNA"/>
</dbReference>
<accession>A0AAN2QWW6</accession>
<dbReference type="EMBL" id="FBTU01000026">
    <property type="protein sequence ID" value="CUW19309.1"/>
    <property type="molecule type" value="Genomic_DNA"/>
</dbReference>
<evidence type="ECO:0000313" key="3">
    <source>
        <dbReference type="Proteomes" id="UP000198868"/>
    </source>
</evidence>
<evidence type="ECO:0000313" key="4">
    <source>
        <dbReference type="Proteomes" id="UP000199047"/>
    </source>
</evidence>
<evidence type="ECO:0000313" key="2">
    <source>
        <dbReference type="EMBL" id="CUW19309.1"/>
    </source>
</evidence>
<evidence type="ECO:0000313" key="1">
    <source>
        <dbReference type="EMBL" id="CUW05182.1"/>
    </source>
</evidence>
<reference evidence="3 4" key="1">
    <citation type="submission" date="2015-12" db="EMBL/GenBank/DDBJ databases">
        <authorList>
            <person name="Andreevskaya M."/>
        </authorList>
    </citation>
    <scope>NUCLEOTIDE SEQUENCE [LARGE SCALE GENOMIC DNA]</scope>
    <source>
        <strain evidence="1 4">KSL4-2</strain>
        <strain evidence="2 3">PL111</strain>
    </source>
</reference>
<dbReference type="AlphaFoldDB" id="A0AAN2QWW6"/>
<protein>
    <submittedName>
        <fullName evidence="2">Uncharacterized protein</fullName>
    </submittedName>
</protein>
<dbReference type="Proteomes" id="UP000199047">
    <property type="component" value="Unassembled WGS sequence"/>
</dbReference>
<gene>
    <name evidence="1" type="ORF">KSL4_0086</name>
    <name evidence="2" type="ORF">PL111_1043</name>
</gene>
<dbReference type="Proteomes" id="UP000198868">
    <property type="component" value="Unassembled WGS sequence"/>
</dbReference>
<keyword evidence="4" id="KW-1185">Reference proteome</keyword>